<gene>
    <name evidence="9" type="ORF">BTN82_25175</name>
</gene>
<feature type="domain" description="Bacterial sugar transferase" evidence="8">
    <location>
        <begin position="284"/>
        <end position="472"/>
    </location>
</feature>
<dbReference type="Pfam" id="PF02397">
    <property type="entry name" value="Bac_transf"/>
    <property type="match status" value="1"/>
</dbReference>
<dbReference type="AlphaFoldDB" id="A0A1Q8EJR6"/>
<evidence type="ECO:0000256" key="2">
    <source>
        <dbReference type="ARBA" id="ARBA00006464"/>
    </source>
</evidence>
<name>A0A1Q8EJR6_9PSED</name>
<feature type="transmembrane region" description="Helical" evidence="7">
    <location>
        <begin position="289"/>
        <end position="310"/>
    </location>
</feature>
<dbReference type="GO" id="GO:0016780">
    <property type="term" value="F:phosphotransferase activity, for other substituted phosphate groups"/>
    <property type="evidence" value="ECO:0007669"/>
    <property type="project" value="TreeGrafter"/>
</dbReference>
<sequence length="478" mass="54624">MLKKSIDSRFLTRTGFMELFIAGVKLTHALSAALPGILLFLSLESDSTELWSTVFGLLLFFAVITVILFQALGVYSEEFFSNRLRFRTMLVAWTSAFCILLVMYLGLHLLPVFSLQDLFLWFIAGLVLFGIERLLLLRLFHSWMAHGKYLQRTVILGFSESAQFLAEHIQRHGDIRSGLIGFIDDRSDRVPKEFCDLPFLGNTRNLEQLIRSEQVNQVLIALPWTAHARIGELVQRLRHLSVNVALVPDITTLRFGHNRMTDVGGILMFNTSELPLRGWSPLIKRCEDITLALLGLVLLSPVLLITALAVKLDSKGPVLFRQKRYGYNDRLIRVFKFRSMYVEQADLNAEQQTTREDPRITRVGRFIRKTSIDELPQLFNVLQGNMSIVGPRPHATATKAAGVPFEQAVREYSSRHRVKPGITGWAQINGYRGETDTLQKIQKRVEYDLDYISKWSVWLDLYIVFMTVPAVLSTKEVY</sequence>
<keyword evidence="3 9" id="KW-0808">Transferase</keyword>
<protein>
    <submittedName>
        <fullName evidence="9">Undecaprenyl-phosphate glucose phosphotransferase</fullName>
    </submittedName>
</protein>
<dbReference type="PANTHER" id="PTHR30576">
    <property type="entry name" value="COLANIC BIOSYNTHESIS UDP-GLUCOSE LIPID CARRIER TRANSFERASE"/>
    <property type="match status" value="1"/>
</dbReference>
<comment type="subcellular location">
    <subcellularLocation>
        <location evidence="1">Membrane</location>
        <topology evidence="1">Multi-pass membrane protein</topology>
    </subcellularLocation>
</comment>
<evidence type="ECO:0000313" key="9">
    <source>
        <dbReference type="EMBL" id="OLF52025.1"/>
    </source>
</evidence>
<evidence type="ECO:0000256" key="5">
    <source>
        <dbReference type="ARBA" id="ARBA00022989"/>
    </source>
</evidence>
<evidence type="ECO:0000256" key="4">
    <source>
        <dbReference type="ARBA" id="ARBA00022692"/>
    </source>
</evidence>
<comment type="similarity">
    <text evidence="2">Belongs to the bacterial sugar transferase family.</text>
</comment>
<dbReference type="InterPro" id="IPR003362">
    <property type="entry name" value="Bact_transf"/>
</dbReference>
<feature type="transmembrane region" description="Helical" evidence="7">
    <location>
        <begin position="119"/>
        <end position="140"/>
    </location>
</feature>
<dbReference type="PANTHER" id="PTHR30576:SF0">
    <property type="entry name" value="UNDECAPRENYL-PHOSPHATE N-ACETYLGALACTOSAMINYL 1-PHOSPHATE TRANSFERASE-RELATED"/>
    <property type="match status" value="1"/>
</dbReference>
<dbReference type="OrthoDB" id="9808602at2"/>
<keyword evidence="6 7" id="KW-0472">Membrane</keyword>
<organism evidence="9 10">
    <name type="scientific">Pseudomonas chlororaphis</name>
    <dbReference type="NCBI Taxonomy" id="587753"/>
    <lineage>
        <taxon>Bacteria</taxon>
        <taxon>Pseudomonadati</taxon>
        <taxon>Pseudomonadota</taxon>
        <taxon>Gammaproteobacteria</taxon>
        <taxon>Pseudomonadales</taxon>
        <taxon>Pseudomonadaceae</taxon>
        <taxon>Pseudomonas</taxon>
    </lineage>
</organism>
<dbReference type="EMBL" id="MSCT01000020">
    <property type="protein sequence ID" value="OLF52025.1"/>
    <property type="molecule type" value="Genomic_DNA"/>
</dbReference>
<evidence type="ECO:0000256" key="6">
    <source>
        <dbReference type="ARBA" id="ARBA00023136"/>
    </source>
</evidence>
<keyword evidence="4 7" id="KW-0812">Transmembrane</keyword>
<dbReference type="SUPFAM" id="SSF51735">
    <property type="entry name" value="NAD(P)-binding Rossmann-fold domains"/>
    <property type="match status" value="1"/>
</dbReference>
<feature type="transmembrane region" description="Helical" evidence="7">
    <location>
        <begin position="88"/>
        <end position="107"/>
    </location>
</feature>
<dbReference type="InterPro" id="IPR017475">
    <property type="entry name" value="EPS_sugar_tfrase"/>
</dbReference>
<dbReference type="Gene3D" id="3.40.50.720">
    <property type="entry name" value="NAD(P)-binding Rossmann-like Domain"/>
    <property type="match status" value="1"/>
</dbReference>
<dbReference type="Pfam" id="PF13727">
    <property type="entry name" value="CoA_binding_3"/>
    <property type="match status" value="1"/>
</dbReference>
<evidence type="ECO:0000313" key="10">
    <source>
        <dbReference type="Proteomes" id="UP000185578"/>
    </source>
</evidence>
<evidence type="ECO:0000256" key="7">
    <source>
        <dbReference type="SAM" id="Phobius"/>
    </source>
</evidence>
<accession>A0A1Q8EJR6</accession>
<evidence type="ECO:0000256" key="1">
    <source>
        <dbReference type="ARBA" id="ARBA00004141"/>
    </source>
</evidence>
<dbReference type="NCBIfam" id="TIGR03023">
    <property type="entry name" value="WcaJ_sugtrans"/>
    <property type="match status" value="1"/>
</dbReference>
<feature type="transmembrane region" description="Helical" evidence="7">
    <location>
        <begin position="55"/>
        <end position="76"/>
    </location>
</feature>
<keyword evidence="5 7" id="KW-1133">Transmembrane helix</keyword>
<comment type="caution">
    <text evidence="9">The sequence shown here is derived from an EMBL/GenBank/DDBJ whole genome shotgun (WGS) entry which is preliminary data.</text>
</comment>
<dbReference type="GO" id="GO:0016020">
    <property type="term" value="C:membrane"/>
    <property type="evidence" value="ECO:0007669"/>
    <property type="project" value="UniProtKB-SubCell"/>
</dbReference>
<reference evidence="9 10" key="1">
    <citation type="submission" date="2016-12" db="EMBL/GenBank/DDBJ databases">
        <authorList>
            <person name="Song W.-J."/>
            <person name="Kurnit D.M."/>
        </authorList>
    </citation>
    <scope>NUCLEOTIDE SEQUENCE [LARGE SCALE GENOMIC DNA]</scope>
    <source>
        <strain evidence="9 10">PCL1601</strain>
    </source>
</reference>
<dbReference type="RefSeq" id="WP_075121770.1">
    <property type="nucleotide sequence ID" value="NZ_MSCT01000020.1"/>
</dbReference>
<dbReference type="Proteomes" id="UP000185578">
    <property type="component" value="Unassembled WGS sequence"/>
</dbReference>
<dbReference type="InterPro" id="IPR017473">
    <property type="entry name" value="Undecaprenyl-P_gluc_Ptfrase"/>
</dbReference>
<dbReference type="InterPro" id="IPR036291">
    <property type="entry name" value="NAD(P)-bd_dom_sf"/>
</dbReference>
<evidence type="ECO:0000259" key="8">
    <source>
        <dbReference type="Pfam" id="PF02397"/>
    </source>
</evidence>
<evidence type="ECO:0000256" key="3">
    <source>
        <dbReference type="ARBA" id="ARBA00022679"/>
    </source>
</evidence>
<proteinExistence type="inferred from homology"/>
<dbReference type="NCBIfam" id="TIGR03025">
    <property type="entry name" value="EPS_sugtrans"/>
    <property type="match status" value="1"/>
</dbReference>
<feature type="transmembrane region" description="Helical" evidence="7">
    <location>
        <begin position="20"/>
        <end position="43"/>
    </location>
</feature>